<evidence type="ECO:0000313" key="2">
    <source>
        <dbReference type="EMBL" id="VDO90964.1"/>
    </source>
</evidence>
<gene>
    <name evidence="2" type="ORF">SCUD_LOCUS4794</name>
</gene>
<reference evidence="2 3" key="2">
    <citation type="submission" date="2018-11" db="EMBL/GenBank/DDBJ databases">
        <authorList>
            <consortium name="Pathogen Informatics"/>
        </authorList>
    </citation>
    <scope>NUCLEOTIDE SEQUENCE [LARGE SCALE GENOMIC DNA]</scope>
    <source>
        <strain evidence="2">Dakar</strain>
        <strain evidence="3">Dakar, Senegal</strain>
    </source>
</reference>
<evidence type="ECO:0000313" key="3">
    <source>
        <dbReference type="Proteomes" id="UP000279833"/>
    </source>
</evidence>
<accession>A0A183JQ07</accession>
<dbReference type="AlphaFoldDB" id="A0A183JQ07"/>
<sequence length="44" mass="4922">MTIHFRFCEEYVVFKPNSSSSSDTSSFPLSTGLGIMLFLVFVAK</sequence>
<keyword evidence="3" id="KW-1185">Reference proteome</keyword>
<keyword evidence="1" id="KW-0472">Membrane</keyword>
<feature type="transmembrane region" description="Helical" evidence="1">
    <location>
        <begin position="25"/>
        <end position="43"/>
    </location>
</feature>
<evidence type="ECO:0000313" key="4">
    <source>
        <dbReference type="WBParaSite" id="SCUD_0000479401-mRNA-1"/>
    </source>
</evidence>
<dbReference type="Proteomes" id="UP000279833">
    <property type="component" value="Unassembled WGS sequence"/>
</dbReference>
<dbReference type="EMBL" id="UZAK01006807">
    <property type="protein sequence ID" value="VDO90964.1"/>
    <property type="molecule type" value="Genomic_DNA"/>
</dbReference>
<proteinExistence type="predicted"/>
<organism evidence="4">
    <name type="scientific">Schistosoma curassoni</name>
    <dbReference type="NCBI Taxonomy" id="6186"/>
    <lineage>
        <taxon>Eukaryota</taxon>
        <taxon>Metazoa</taxon>
        <taxon>Spiralia</taxon>
        <taxon>Lophotrochozoa</taxon>
        <taxon>Platyhelminthes</taxon>
        <taxon>Trematoda</taxon>
        <taxon>Digenea</taxon>
        <taxon>Strigeidida</taxon>
        <taxon>Schistosomatoidea</taxon>
        <taxon>Schistosomatidae</taxon>
        <taxon>Schistosoma</taxon>
    </lineage>
</organism>
<name>A0A183JQ07_9TREM</name>
<keyword evidence="1" id="KW-1133">Transmembrane helix</keyword>
<protein>
    <submittedName>
        <fullName evidence="2 4">Uncharacterized protein</fullName>
    </submittedName>
</protein>
<evidence type="ECO:0000256" key="1">
    <source>
        <dbReference type="SAM" id="Phobius"/>
    </source>
</evidence>
<keyword evidence="1" id="KW-0812">Transmembrane</keyword>
<dbReference type="WBParaSite" id="SCUD_0000479401-mRNA-1">
    <property type="protein sequence ID" value="SCUD_0000479401-mRNA-1"/>
    <property type="gene ID" value="SCUD_0000479401"/>
</dbReference>
<reference evidence="4" key="1">
    <citation type="submission" date="2016-06" db="UniProtKB">
        <authorList>
            <consortium name="WormBaseParasite"/>
        </authorList>
    </citation>
    <scope>IDENTIFICATION</scope>
</reference>